<evidence type="ECO:0000313" key="4">
    <source>
        <dbReference type="EMBL" id="CAK0758203.1"/>
    </source>
</evidence>
<gene>
    <name evidence="4" type="ORF">CVIRNUC_002602</name>
</gene>
<feature type="compositionally biased region" description="Polar residues" evidence="2">
    <location>
        <begin position="772"/>
        <end position="784"/>
    </location>
</feature>
<dbReference type="PROSITE" id="PS50011">
    <property type="entry name" value="PROTEIN_KINASE_DOM"/>
    <property type="match status" value="1"/>
</dbReference>
<dbReference type="InterPro" id="IPR000719">
    <property type="entry name" value="Prot_kinase_dom"/>
</dbReference>
<dbReference type="EMBL" id="CAUYUE010000003">
    <property type="protein sequence ID" value="CAK0758203.1"/>
    <property type="molecule type" value="Genomic_DNA"/>
</dbReference>
<dbReference type="InterPro" id="IPR011009">
    <property type="entry name" value="Kinase-like_dom_sf"/>
</dbReference>
<organism evidence="4 5">
    <name type="scientific">Coccomyxa viridis</name>
    <dbReference type="NCBI Taxonomy" id="1274662"/>
    <lineage>
        <taxon>Eukaryota</taxon>
        <taxon>Viridiplantae</taxon>
        <taxon>Chlorophyta</taxon>
        <taxon>core chlorophytes</taxon>
        <taxon>Trebouxiophyceae</taxon>
        <taxon>Trebouxiophyceae incertae sedis</taxon>
        <taxon>Coccomyxaceae</taxon>
        <taxon>Coccomyxa</taxon>
    </lineage>
</organism>
<feature type="domain" description="Protein kinase" evidence="3">
    <location>
        <begin position="185"/>
        <end position="598"/>
    </location>
</feature>
<evidence type="ECO:0000259" key="3">
    <source>
        <dbReference type="PROSITE" id="PS50011"/>
    </source>
</evidence>
<dbReference type="Pfam" id="PF03109">
    <property type="entry name" value="ABC1"/>
    <property type="match status" value="1"/>
</dbReference>
<dbReference type="Proteomes" id="UP001314263">
    <property type="component" value="Unassembled WGS sequence"/>
</dbReference>
<dbReference type="CDD" id="cd05121">
    <property type="entry name" value="ABC1_ADCK3-like"/>
    <property type="match status" value="1"/>
</dbReference>
<evidence type="ECO:0000256" key="2">
    <source>
        <dbReference type="SAM" id="MobiDB-lite"/>
    </source>
</evidence>
<dbReference type="InterPro" id="IPR004147">
    <property type="entry name" value="ABC1_dom"/>
</dbReference>
<name>A0AAV1HZ97_9CHLO</name>
<comment type="caution">
    <text evidence="4">The sequence shown here is derived from an EMBL/GenBank/DDBJ whole genome shotgun (WGS) entry which is preliminary data.</text>
</comment>
<dbReference type="GO" id="GO:0005524">
    <property type="term" value="F:ATP binding"/>
    <property type="evidence" value="ECO:0007669"/>
    <property type="project" value="InterPro"/>
</dbReference>
<evidence type="ECO:0000256" key="1">
    <source>
        <dbReference type="ARBA" id="ARBA00009670"/>
    </source>
</evidence>
<accession>A0AAV1HZ97</accession>
<dbReference type="AlphaFoldDB" id="A0AAV1HZ97"/>
<feature type="compositionally biased region" description="Low complexity" evidence="2">
    <location>
        <begin position="738"/>
        <end position="748"/>
    </location>
</feature>
<keyword evidence="5" id="KW-1185">Reference proteome</keyword>
<proteinExistence type="inferred from homology"/>
<reference evidence="4 5" key="1">
    <citation type="submission" date="2023-10" db="EMBL/GenBank/DDBJ databases">
        <authorList>
            <person name="Maclean D."/>
            <person name="Macfadyen A."/>
        </authorList>
    </citation>
    <scope>NUCLEOTIDE SEQUENCE [LARGE SCALE GENOMIC DNA]</scope>
</reference>
<dbReference type="Gene3D" id="1.10.510.10">
    <property type="entry name" value="Transferase(Phosphotransferase) domain 1"/>
    <property type="match status" value="1"/>
</dbReference>
<sequence>MDALYQHRGCLISLRSFKAVPHLKSKPCHASSVRHRGCCRRNIAVQAAYTAQLAATDLDPYTDVEYNAQRNAVFWETRPVLVLRRTAEIVVAFARWYLWIRLTRGTSIDSVSELQAERLREILTQLGPAFVKIGQAVSSRPDVAPPSYTRELEKLQDQIPPFPNADAMAVIEEDTRQPIMSTFSYISPEPIAAASLGQVYRARLREGGREVAVKVQRPGVKESIALDIYILRSLAVVIRRVRRINSDLGEILDEWAESLFRELDYRREARNGIRFRELYGDLEGIYAPEMLLERTTPRVLIMEWVEGQRLRRAGRNGEGPSREELQADLKLVEIGVQCSLEQILERGFHHADPHPGNLLRMSGDRLAYIDFGMMGDIQTGVRRGLIRATLHMVNREFDALADDFVELGLLPTGANRYEVVPALTRVFSNALAGGVSNVSFSDLSADLGRTMYEFKFRIPPYYTLLVRTLSVLEGIALSADPNYKVLGSAYPWIAQRLLSDKSPELQETLRALLYKGSKFQFGRLESLLRQAVKAPPRAATIAGSGKRAASPGARALELLLGAESGYVRDILAEELAKGLDAYWRLSADDALDAARARLVAVLGVQGRPEHAVSGRAAPGSPNNALLQGLLQVPDLATTEDREQSAGIVSLSALLQELASTTDAGVAMPSPVPEFLRPFVPAQAAEALSLLQWLGAELQALPQGQRAEALRLPLLLGGKLTSRVAARALRALLLPPQSAAAASPSAPSSISQDEPVAPERSPVSRVQSPSPETVTIRQAATTTPAGGSEDMFSAPDLAAPSATIPAPPLPSAAQIDRRPSAPSTAGLRPSGVQPARPPPVSKSAKPAAAPDARYPGQSKQNGVKPVPVGISGNGKVRV</sequence>
<dbReference type="InterPro" id="IPR050154">
    <property type="entry name" value="UbiB_kinase"/>
</dbReference>
<dbReference type="GO" id="GO:0004672">
    <property type="term" value="F:protein kinase activity"/>
    <property type="evidence" value="ECO:0007669"/>
    <property type="project" value="InterPro"/>
</dbReference>
<evidence type="ECO:0000313" key="5">
    <source>
        <dbReference type="Proteomes" id="UP001314263"/>
    </source>
</evidence>
<comment type="similarity">
    <text evidence="1">Belongs to the protein kinase superfamily. ADCK protein kinase family.</text>
</comment>
<feature type="region of interest" description="Disordered" evidence="2">
    <location>
        <begin position="738"/>
        <end position="877"/>
    </location>
</feature>
<feature type="compositionally biased region" description="Low complexity" evidence="2">
    <location>
        <begin position="840"/>
        <end position="852"/>
    </location>
</feature>
<feature type="compositionally biased region" description="Low complexity" evidence="2">
    <location>
        <begin position="757"/>
        <end position="771"/>
    </location>
</feature>
<protein>
    <recommendedName>
        <fullName evidence="3">Protein kinase domain-containing protein</fullName>
    </recommendedName>
</protein>
<dbReference type="PANTHER" id="PTHR10566">
    <property type="entry name" value="CHAPERONE-ACTIVITY OF BC1 COMPLEX CABC1 -RELATED"/>
    <property type="match status" value="1"/>
</dbReference>
<dbReference type="PANTHER" id="PTHR10566:SF119">
    <property type="entry name" value="OS04G0640500 PROTEIN"/>
    <property type="match status" value="1"/>
</dbReference>
<dbReference type="SUPFAM" id="SSF56112">
    <property type="entry name" value="Protein kinase-like (PK-like)"/>
    <property type="match status" value="1"/>
</dbReference>